<reference evidence="1 2" key="1">
    <citation type="submission" date="2017-04" db="EMBL/GenBank/DDBJ databases">
        <title>Genome Sequence of the Model Brown-Rot Fungus Postia placenta SB12.</title>
        <authorList>
            <consortium name="DOE Joint Genome Institute"/>
            <person name="Gaskell J."/>
            <person name="Kersten P."/>
            <person name="Larrondo L.F."/>
            <person name="Canessa P."/>
            <person name="Martinez D."/>
            <person name="Hibbett D."/>
            <person name="Schmoll M."/>
            <person name="Kubicek C.P."/>
            <person name="Martinez A.T."/>
            <person name="Yadav J."/>
            <person name="Master E."/>
            <person name="Magnuson J.K."/>
            <person name="James T."/>
            <person name="Yaver D."/>
            <person name="Berka R."/>
            <person name="Labutti K."/>
            <person name="Lipzen A."/>
            <person name="Aerts A."/>
            <person name="Barry K."/>
            <person name="Henrissat B."/>
            <person name="Blanchette R."/>
            <person name="Grigoriev I."/>
            <person name="Cullen D."/>
        </authorList>
    </citation>
    <scope>NUCLEOTIDE SEQUENCE [LARGE SCALE GENOMIC DNA]</scope>
    <source>
        <strain evidence="1 2">MAD-698-R-SB12</strain>
    </source>
</reference>
<organism evidence="1 2">
    <name type="scientific">Postia placenta MAD-698-R-SB12</name>
    <dbReference type="NCBI Taxonomy" id="670580"/>
    <lineage>
        <taxon>Eukaryota</taxon>
        <taxon>Fungi</taxon>
        <taxon>Dikarya</taxon>
        <taxon>Basidiomycota</taxon>
        <taxon>Agaricomycotina</taxon>
        <taxon>Agaricomycetes</taxon>
        <taxon>Polyporales</taxon>
        <taxon>Adustoporiaceae</taxon>
        <taxon>Rhodonia</taxon>
    </lineage>
</organism>
<evidence type="ECO:0000313" key="2">
    <source>
        <dbReference type="Proteomes" id="UP000194127"/>
    </source>
</evidence>
<dbReference type="InterPro" id="IPR036047">
    <property type="entry name" value="F-box-like_dom_sf"/>
</dbReference>
<dbReference type="EMBL" id="KZ110596">
    <property type="protein sequence ID" value="OSX63095.1"/>
    <property type="molecule type" value="Genomic_DNA"/>
</dbReference>
<dbReference type="SUPFAM" id="SSF81383">
    <property type="entry name" value="F-box domain"/>
    <property type="match status" value="1"/>
</dbReference>
<dbReference type="Proteomes" id="UP000194127">
    <property type="component" value="Unassembled WGS sequence"/>
</dbReference>
<dbReference type="OrthoDB" id="10272026at2759"/>
<gene>
    <name evidence="1" type="ORF">POSPLADRAFT_1141576</name>
</gene>
<evidence type="ECO:0008006" key="3">
    <source>
        <dbReference type="Google" id="ProtNLM"/>
    </source>
</evidence>
<dbReference type="GeneID" id="36330265"/>
<dbReference type="RefSeq" id="XP_024339889.1">
    <property type="nucleotide sequence ID" value="XM_024485316.1"/>
</dbReference>
<keyword evidence="2" id="KW-1185">Reference proteome</keyword>
<evidence type="ECO:0000313" key="1">
    <source>
        <dbReference type="EMBL" id="OSX63095.1"/>
    </source>
</evidence>
<name>A0A1X6N3B4_9APHY</name>
<sequence>MSALPFEITEDTTRGTTQDATYSEASLQNRFLTLVSGLSLTGTFGISEPMKEDEHDTLPTLRHSERIPSGASGTASWSARRRFKPAYPFAKLTLPVEPWDMVLDCIFGAETKELLKLSLVCRHWWTMCRPYLVRNIVFNNRGDVLREYRTRRRDWAGPRYVTIRGAEKTRSLGHFGFVAALFGYVWQSGFRVKTLALAQVSTTSVPTSMPNHGTVVPKGPKCEGCALHHRSHCPSTGPKVLDNIMARLKTVCDVLDRVLWNIRDIRPFFLSFDLGVKILLKHADPRGEERARKLGRASSRGSEAPIIVYNDRARCTYATRLSLTGIATPVDKRAPRHRTLVPTDSDMQLCSIGCRHLYA</sequence>
<dbReference type="AlphaFoldDB" id="A0A1X6N3B4"/>
<protein>
    <recommendedName>
        <fullName evidence="3">F-box domain-containing protein</fullName>
    </recommendedName>
</protein>
<accession>A0A1X6N3B4</accession>
<proteinExistence type="predicted"/>